<dbReference type="Proteomes" id="UP000294901">
    <property type="component" value="Unassembled WGS sequence"/>
</dbReference>
<dbReference type="AlphaFoldDB" id="A0A4R6JYA3"/>
<dbReference type="Pfam" id="PF00188">
    <property type="entry name" value="CAP"/>
    <property type="match status" value="1"/>
</dbReference>
<dbReference type="Gene3D" id="3.40.33.10">
    <property type="entry name" value="CAP"/>
    <property type="match status" value="1"/>
</dbReference>
<dbReference type="CDD" id="cd05379">
    <property type="entry name" value="CAP_bacterial"/>
    <property type="match status" value="1"/>
</dbReference>
<dbReference type="PANTHER" id="PTHR31157:SF1">
    <property type="entry name" value="SCP DOMAIN-CONTAINING PROTEIN"/>
    <property type="match status" value="1"/>
</dbReference>
<dbReference type="InterPro" id="IPR014044">
    <property type="entry name" value="CAP_dom"/>
</dbReference>
<dbReference type="SUPFAM" id="SSF55797">
    <property type="entry name" value="PR-1-like"/>
    <property type="match status" value="1"/>
</dbReference>
<dbReference type="EMBL" id="SNWR01000001">
    <property type="protein sequence ID" value="TDO40681.1"/>
    <property type="molecule type" value="Genomic_DNA"/>
</dbReference>
<keyword evidence="4" id="KW-1185">Reference proteome</keyword>
<dbReference type="PANTHER" id="PTHR31157">
    <property type="entry name" value="SCP DOMAIN-CONTAINING PROTEIN"/>
    <property type="match status" value="1"/>
</dbReference>
<evidence type="ECO:0000256" key="1">
    <source>
        <dbReference type="SAM" id="SignalP"/>
    </source>
</evidence>
<name>A0A4R6JYA3_9ACTN</name>
<evidence type="ECO:0000259" key="2">
    <source>
        <dbReference type="Pfam" id="PF00188"/>
    </source>
</evidence>
<comment type="caution">
    <text evidence="3">The sequence shown here is derived from an EMBL/GenBank/DDBJ whole genome shotgun (WGS) entry which is preliminary data.</text>
</comment>
<accession>A0A4R6JYA3</accession>
<gene>
    <name evidence="3" type="ORF">C8E87_4400</name>
</gene>
<keyword evidence="1" id="KW-0732">Signal</keyword>
<feature type="domain" description="SCP" evidence="2">
    <location>
        <begin position="46"/>
        <end position="157"/>
    </location>
</feature>
<proteinExistence type="predicted"/>
<dbReference type="RefSeq" id="WP_133874821.1">
    <property type="nucleotide sequence ID" value="NZ_BOMD01000008.1"/>
</dbReference>
<feature type="signal peptide" evidence="1">
    <location>
        <begin position="1"/>
        <end position="31"/>
    </location>
</feature>
<feature type="chain" id="PRO_5020924601" evidence="1">
    <location>
        <begin position="32"/>
        <end position="161"/>
    </location>
</feature>
<dbReference type="OrthoDB" id="8611574at2"/>
<reference evidence="3 4" key="1">
    <citation type="submission" date="2019-03" db="EMBL/GenBank/DDBJ databases">
        <title>Sequencing the genomes of 1000 actinobacteria strains.</title>
        <authorList>
            <person name="Klenk H.-P."/>
        </authorList>
    </citation>
    <scope>NUCLEOTIDE SEQUENCE [LARGE SCALE GENOMIC DNA]</scope>
    <source>
        <strain evidence="3 4">DSM 43805</strain>
    </source>
</reference>
<sequence>MRSSITKRLALIAMIPATLFVMVAFASAAQAAPLGTAKMRADIVTQTNKMRAAKGCKAVVISPALTRAATGHSAWMARTGKFSHVGASNSTFAHRIKKAGYVRPLSENIAYGYRTGADVVKAWMASPGHRANLLNCKAKAVGVSVAVAANGTPYISQEFGY</sequence>
<evidence type="ECO:0000313" key="3">
    <source>
        <dbReference type="EMBL" id="TDO40681.1"/>
    </source>
</evidence>
<protein>
    <submittedName>
        <fullName evidence="3">Uncharacterized protein YkwD</fullName>
    </submittedName>
</protein>
<organism evidence="3 4">
    <name type="scientific">Paractinoplanes brasiliensis</name>
    <dbReference type="NCBI Taxonomy" id="52695"/>
    <lineage>
        <taxon>Bacteria</taxon>
        <taxon>Bacillati</taxon>
        <taxon>Actinomycetota</taxon>
        <taxon>Actinomycetes</taxon>
        <taxon>Micromonosporales</taxon>
        <taxon>Micromonosporaceae</taxon>
        <taxon>Paractinoplanes</taxon>
    </lineage>
</organism>
<evidence type="ECO:0000313" key="4">
    <source>
        <dbReference type="Proteomes" id="UP000294901"/>
    </source>
</evidence>
<dbReference type="InterPro" id="IPR035940">
    <property type="entry name" value="CAP_sf"/>
</dbReference>